<sequence length="105" mass="11612">MSEQYLSELKNAVIGLVNALDGQSVDDIEAACAEVSAAVQKVKEQDAWHTTDSLRETLQLAMKQAEAGRQRSLYSADMMQKLLSQMAIYGLTDAPLAYRRTGKFQ</sequence>
<proteinExistence type="predicted"/>
<dbReference type="EMBL" id="VFOF01000001">
    <property type="protein sequence ID" value="TQL17088.1"/>
    <property type="molecule type" value="Genomic_DNA"/>
</dbReference>
<evidence type="ECO:0000313" key="1">
    <source>
        <dbReference type="EMBL" id="TQL17088.1"/>
    </source>
</evidence>
<dbReference type="AlphaFoldDB" id="A0A542W0H5"/>
<name>A0A542W0H5_ZYMMB</name>
<dbReference type="OrthoDB" id="7596612at2"/>
<evidence type="ECO:0000313" key="2">
    <source>
        <dbReference type="Proteomes" id="UP000316887"/>
    </source>
</evidence>
<dbReference type="RefSeq" id="WP_141919458.1">
    <property type="nucleotide sequence ID" value="NZ_VFOF01000001.1"/>
</dbReference>
<accession>A0A542W0H5</accession>
<comment type="caution">
    <text evidence="1">The sequence shown here is derived from an EMBL/GenBank/DDBJ whole genome shotgun (WGS) entry which is preliminary data.</text>
</comment>
<organism evidence="1 2">
    <name type="scientific">Zymomonas mobilis</name>
    <dbReference type="NCBI Taxonomy" id="542"/>
    <lineage>
        <taxon>Bacteria</taxon>
        <taxon>Pseudomonadati</taxon>
        <taxon>Pseudomonadota</taxon>
        <taxon>Alphaproteobacteria</taxon>
        <taxon>Sphingomonadales</taxon>
        <taxon>Zymomonadaceae</taxon>
        <taxon>Zymomonas</taxon>
    </lineage>
</organism>
<dbReference type="Proteomes" id="UP000316887">
    <property type="component" value="Unassembled WGS sequence"/>
</dbReference>
<protein>
    <submittedName>
        <fullName evidence="1">Uncharacterized protein</fullName>
    </submittedName>
</protein>
<gene>
    <name evidence="1" type="ORF">FBY58_0648</name>
</gene>
<reference evidence="1 2" key="1">
    <citation type="submission" date="2019-06" db="EMBL/GenBank/DDBJ databases">
        <title>Genome sequencing of Zymomonas mobilis strains for genetic engineering and biofuel applications.</title>
        <authorList>
            <person name="Teravest M."/>
        </authorList>
    </citation>
    <scope>NUCLEOTIDE SEQUENCE [LARGE SCALE GENOMIC DNA]</scope>
    <source>
        <strain evidence="1 2">AN0101</strain>
    </source>
</reference>